<sequence>MASKRNRSRKPKDNAPAGPKLASELFSELNATFYEDDPSQYLLVKIEALTLMLAPAEALAPAYESERVVGASRRVGTPVPSKEARDRYVRTECVLVLHHASETLLRLFFAHSEKQDCPWLGMAASVNFAQFKEKVGIALRNGFDRDAVALVFLGGTDPGDAALDAQADEFNDTVSAWQLLLETAAHTVLSESFLYNAAKHGLTIVHTDESTQMAFTPPGGDPVQLLAGSQFAYLHKPQTPGRKGGTEWWVSLTHTLPDQDIETASLIQQAVSSLWNVARRRYTGQASEVWLTPAQAVRDAIYGPVAVKGGHVRTLTHELVKKDANGRFNGVDMHLSGPGLPDESEWSHGAADYGPLPCQIALPVRQQDKRIVSTSSRKLLPFAPNWSSRV</sequence>
<accession>A0A1Y5PD87</accession>
<proteinExistence type="predicted"/>
<evidence type="ECO:0000313" key="2">
    <source>
        <dbReference type="EMBL" id="SBS76593.1"/>
    </source>
</evidence>
<dbReference type="EMBL" id="FLQS01000028">
    <property type="protein sequence ID" value="SBS76593.1"/>
    <property type="molecule type" value="Genomic_DNA"/>
</dbReference>
<gene>
    <name evidence="2" type="ORF">MHPYR_340002</name>
</gene>
<evidence type="ECO:0000256" key="1">
    <source>
        <dbReference type="SAM" id="MobiDB-lite"/>
    </source>
</evidence>
<feature type="compositionally biased region" description="Basic residues" evidence="1">
    <location>
        <begin position="1"/>
        <end position="10"/>
    </location>
</feature>
<dbReference type="AlphaFoldDB" id="A0A1Y5PD87"/>
<reference evidence="2" key="1">
    <citation type="submission" date="2016-03" db="EMBL/GenBank/DDBJ databases">
        <authorList>
            <person name="Ploux O."/>
        </authorList>
    </citation>
    <scope>NUCLEOTIDE SEQUENCE</scope>
    <source>
        <strain evidence="2">UC10</strain>
    </source>
</reference>
<feature type="region of interest" description="Disordered" evidence="1">
    <location>
        <begin position="1"/>
        <end position="20"/>
    </location>
</feature>
<protein>
    <submittedName>
        <fullName evidence="2">Uncharacterized protein</fullName>
    </submittedName>
</protein>
<name>A0A1Y5PD87_9MYCO</name>
<organism evidence="2">
    <name type="scientific">uncultured Mycobacterium sp</name>
    <dbReference type="NCBI Taxonomy" id="171292"/>
    <lineage>
        <taxon>Bacteria</taxon>
        <taxon>Bacillati</taxon>
        <taxon>Actinomycetota</taxon>
        <taxon>Actinomycetes</taxon>
        <taxon>Mycobacteriales</taxon>
        <taxon>Mycobacteriaceae</taxon>
        <taxon>Mycobacterium</taxon>
        <taxon>environmental samples</taxon>
    </lineage>
</organism>